<reference evidence="2 3" key="1">
    <citation type="journal article" date="2016" name="Environ. Microbiol.">
        <title>Genomic resolution of a cold subsurface aquifer community provides metabolic insights for novel microbes adapted to high CO concentrations.</title>
        <authorList>
            <person name="Probst A.J."/>
            <person name="Castelle C.J."/>
            <person name="Singh A."/>
            <person name="Brown C.T."/>
            <person name="Anantharaman K."/>
            <person name="Sharon I."/>
            <person name="Hug L.A."/>
            <person name="Burstein D."/>
            <person name="Emerson J.B."/>
            <person name="Thomas B.C."/>
            <person name="Banfield J.F."/>
        </authorList>
    </citation>
    <scope>NUCLEOTIDE SEQUENCE [LARGE SCALE GENOMIC DNA]</scope>
    <source>
        <strain evidence="2">CG1_02_37_44</strain>
    </source>
</reference>
<evidence type="ECO:0000259" key="1">
    <source>
        <dbReference type="Pfam" id="PF02698"/>
    </source>
</evidence>
<dbReference type="Proteomes" id="UP000183192">
    <property type="component" value="Unassembled WGS sequence"/>
</dbReference>
<dbReference type="CDD" id="cd06259">
    <property type="entry name" value="YdcF-like"/>
    <property type="match status" value="1"/>
</dbReference>
<dbReference type="EMBL" id="MNUU01000004">
    <property type="protein sequence ID" value="OIO08704.1"/>
    <property type="molecule type" value="Genomic_DNA"/>
</dbReference>
<dbReference type="Pfam" id="PF02698">
    <property type="entry name" value="DUF218"/>
    <property type="match status" value="1"/>
</dbReference>
<sequence>MNNLIAVLSTGLKKNKDGKWRNTNIDEADEQWGAPGGYLRVLAASYLYKDSPDQFIVASGGKGWEISDDNRPLLCKVIKEELVNLGVPEKNIIEERVSDKTFGQLWELQKIIINKEINKLIIISNIYHLPRIQAMIENISKLSRLKKLLSKDKLKIEAAEDILMVNDSKEWQNKIKNAYKSERMKKIIKIERQGVKQIREGTYKYR</sequence>
<dbReference type="AlphaFoldDB" id="A0A1J4TB31"/>
<gene>
    <name evidence="2" type="ORF">AUJ27_00350</name>
</gene>
<evidence type="ECO:0000313" key="3">
    <source>
        <dbReference type="Proteomes" id="UP000183192"/>
    </source>
</evidence>
<protein>
    <recommendedName>
        <fullName evidence="1">DUF218 domain-containing protein</fullName>
    </recommendedName>
</protein>
<dbReference type="STRING" id="1805146.AUJ27_00350"/>
<evidence type="ECO:0000313" key="2">
    <source>
        <dbReference type="EMBL" id="OIO08704.1"/>
    </source>
</evidence>
<name>A0A1J4TB31_9BACT</name>
<proteinExistence type="predicted"/>
<dbReference type="InterPro" id="IPR003848">
    <property type="entry name" value="DUF218"/>
</dbReference>
<comment type="caution">
    <text evidence="2">The sequence shown here is derived from an EMBL/GenBank/DDBJ whole genome shotgun (WGS) entry which is preliminary data.</text>
</comment>
<accession>A0A1J4TB31</accession>
<feature type="domain" description="DUF218" evidence="1">
    <location>
        <begin position="37"/>
        <end position="139"/>
    </location>
</feature>
<organism evidence="2 3">
    <name type="scientific">Candidatus Falkowbacteria bacterium CG1_02_37_44</name>
    <dbReference type="NCBI Taxonomy" id="1805146"/>
    <lineage>
        <taxon>Bacteria</taxon>
        <taxon>Candidatus Falkowiibacteriota</taxon>
    </lineage>
</organism>